<reference evidence="4" key="4">
    <citation type="submission" date="2023-04" db="EMBL/GenBank/DDBJ databases">
        <title>Molecular characterization of the Integrative and Conjugative elements harboring multidrug-resistance gene from Glaesserella (Haemophilus) parasuis.</title>
        <authorList>
            <person name="Che Y."/>
            <person name="Zhou L."/>
        </authorList>
    </citation>
    <scope>NUCLEOTIDE SEQUENCE</scope>
    <source>
        <strain evidence="4">Z44</strain>
    </source>
</reference>
<dbReference type="InterPro" id="IPR035318">
    <property type="entry name" value="DUF5377"/>
</dbReference>
<dbReference type="Proteomes" id="UP000662736">
    <property type="component" value="Chromosome"/>
</dbReference>
<protein>
    <submittedName>
        <fullName evidence="1">DUF5377 domain-containing protein</fullName>
    </submittedName>
    <submittedName>
        <fullName evidence="2">Dithiol-disulfide isomerase</fullName>
    </submittedName>
</protein>
<evidence type="ECO:0000313" key="5">
    <source>
        <dbReference type="Proteomes" id="UP000509790"/>
    </source>
</evidence>
<dbReference type="Proteomes" id="UP001148834">
    <property type="component" value="Unassembled WGS sequence"/>
</dbReference>
<sequence>MSVKSEVLFSNQWDVRISDPGLEGAMSHYFETVYLNLTAHIDANKVSYEFTRKVENEVQTHCIFHSVDELFKFLAEYLGPVALGNIGVKIGKLGLA</sequence>
<dbReference type="EMBL" id="CP071491">
    <property type="protein sequence ID" value="QSX16920.1"/>
    <property type="molecule type" value="Genomic_DNA"/>
</dbReference>
<organism evidence="1 6">
    <name type="scientific">Glaesserella parasuis</name>
    <name type="common">Haemophilus parasuis</name>
    <dbReference type="NCBI Taxonomy" id="738"/>
    <lineage>
        <taxon>Bacteria</taxon>
        <taxon>Pseudomonadati</taxon>
        <taxon>Pseudomonadota</taxon>
        <taxon>Gammaproteobacteria</taxon>
        <taxon>Pasteurellales</taxon>
        <taxon>Pasteurellaceae</taxon>
        <taxon>Glaesserella</taxon>
    </lineage>
</organism>
<gene>
    <name evidence="2" type="ORF">FLK62_00340</name>
    <name evidence="3" type="ORF">J1G54_11530</name>
    <name evidence="1" type="ORF">N5925_06820</name>
    <name evidence="4" type="ORF">QBL01_00185</name>
</gene>
<dbReference type="Proteomes" id="UP000509790">
    <property type="component" value="Chromosome"/>
</dbReference>
<dbReference type="EMBL" id="CP121769">
    <property type="protein sequence ID" value="WGE10086.1"/>
    <property type="molecule type" value="Genomic_DNA"/>
</dbReference>
<reference evidence="2 5" key="1">
    <citation type="submission" date="2019-06" db="EMBL/GenBank/DDBJ databases">
        <title>Complete genome sequence of Haemophilus parasuis HPS412.</title>
        <authorList>
            <person name="Yang S."/>
            <person name="Huang C."/>
        </authorList>
    </citation>
    <scope>NUCLEOTIDE SEQUENCE [LARGE SCALE GENOMIC DNA]</scope>
    <source>
        <strain evidence="2 5">HPS412</strain>
    </source>
</reference>
<dbReference type="Pfam" id="PF17347">
    <property type="entry name" value="DUF5377"/>
    <property type="match status" value="1"/>
</dbReference>
<evidence type="ECO:0000313" key="3">
    <source>
        <dbReference type="EMBL" id="QSX16920.1"/>
    </source>
</evidence>
<evidence type="ECO:0000313" key="2">
    <source>
        <dbReference type="EMBL" id="QKY71875.1"/>
    </source>
</evidence>
<evidence type="ECO:0000313" key="4">
    <source>
        <dbReference type="EMBL" id="WGE10086.1"/>
    </source>
</evidence>
<proteinExistence type="predicted"/>
<dbReference type="GO" id="GO:0016853">
    <property type="term" value="F:isomerase activity"/>
    <property type="evidence" value="ECO:0007669"/>
    <property type="project" value="UniProtKB-KW"/>
</dbReference>
<dbReference type="KEGG" id="hpak:JT17_07395"/>
<dbReference type="OMA" id="EGAHSHF"/>
<reference evidence="1" key="3">
    <citation type="submission" date="2022-09" db="EMBL/GenBank/DDBJ databases">
        <title>Molecular characterization of Glaesserella parasuis strains circulating in commercial swine farms using whole-genome sequencing.</title>
        <authorList>
            <person name="Mugabi R."/>
            <person name="Clavijo M."/>
            <person name="Li G."/>
        </authorList>
    </citation>
    <scope>NUCLEOTIDE SEQUENCE</scope>
    <source>
        <strain evidence="1">0435-53</strain>
    </source>
</reference>
<dbReference type="AlphaFoldDB" id="A0A143CGM5"/>
<keyword evidence="2" id="KW-0413">Isomerase</keyword>
<dbReference type="Proteomes" id="UP001222296">
    <property type="component" value="Chromosome"/>
</dbReference>
<accession>A0A143CGM5</accession>
<evidence type="ECO:0000313" key="6">
    <source>
        <dbReference type="Proteomes" id="UP001148834"/>
    </source>
</evidence>
<dbReference type="GeneID" id="66617724"/>
<dbReference type="EMBL" id="JAODIR010000032">
    <property type="protein sequence ID" value="MDD2168310.1"/>
    <property type="molecule type" value="Genomic_DNA"/>
</dbReference>
<dbReference type="KEGG" id="hpas:JL26_08985"/>
<name>A0A143CGM5_GLAPU</name>
<reference evidence="3" key="2">
    <citation type="submission" date="2021-03" db="EMBL/GenBank/DDBJ databases">
        <title>Characterization of a novel Integrative Conjugative Element in Glaesserella parasuis.</title>
        <authorList>
            <person name="Hu G."/>
            <person name="Sun H."/>
        </authorList>
    </citation>
    <scope>NUCLEOTIDE SEQUENCE</scope>
    <source>
        <strain evidence="3">GHP1807</strain>
    </source>
</reference>
<evidence type="ECO:0000313" key="1">
    <source>
        <dbReference type="EMBL" id="MDD2168310.1"/>
    </source>
</evidence>
<dbReference type="RefSeq" id="WP_005710996.1">
    <property type="nucleotide sequence ID" value="NZ_CBCRUP010000013.1"/>
</dbReference>
<dbReference type="EMBL" id="CP041334">
    <property type="protein sequence ID" value="QKY71875.1"/>
    <property type="molecule type" value="Genomic_DNA"/>
</dbReference>